<comment type="caution">
    <text evidence="1">The sequence shown here is derived from an EMBL/GenBank/DDBJ whole genome shotgun (WGS) entry which is preliminary data.</text>
</comment>
<dbReference type="Proteomes" id="UP000717696">
    <property type="component" value="Unassembled WGS sequence"/>
</dbReference>
<dbReference type="AlphaFoldDB" id="A0A9P9F341"/>
<dbReference type="EMBL" id="JAGMUU010000005">
    <property type="protein sequence ID" value="KAH7151936.1"/>
    <property type="molecule type" value="Genomic_DNA"/>
</dbReference>
<proteinExistence type="predicted"/>
<organism evidence="1 2">
    <name type="scientific">Dactylonectria estremocensis</name>
    <dbReference type="NCBI Taxonomy" id="1079267"/>
    <lineage>
        <taxon>Eukaryota</taxon>
        <taxon>Fungi</taxon>
        <taxon>Dikarya</taxon>
        <taxon>Ascomycota</taxon>
        <taxon>Pezizomycotina</taxon>
        <taxon>Sordariomycetes</taxon>
        <taxon>Hypocreomycetidae</taxon>
        <taxon>Hypocreales</taxon>
        <taxon>Nectriaceae</taxon>
        <taxon>Dactylonectria</taxon>
    </lineage>
</organism>
<evidence type="ECO:0000313" key="2">
    <source>
        <dbReference type="Proteomes" id="UP000717696"/>
    </source>
</evidence>
<keyword evidence="2" id="KW-1185">Reference proteome</keyword>
<sequence>MRYAHLNHLPQRRTRQPRLMDKATVLPAHPHILKRAAEACTQHDEGTRLETHNTSIIRHYRSTDTHRTIFRLFREQHGRALVGDLEEFYQAEPIVDHKRPFVLFQEGSIPAEAHETLIIIPLGYLQTYLSTPKIATGSTVVDLDGYYEPVLLTLSTLTGKWSILSWKTGTYIRIPPGSQVKVCHQFRYSLGHVGVGLVGVGDDESRQPAYFLGLFRHRALVVTIES</sequence>
<gene>
    <name evidence="1" type="ORF">B0J13DRAFT_605024</name>
</gene>
<dbReference type="OrthoDB" id="5053759at2759"/>
<accession>A0A9P9F341</accession>
<evidence type="ECO:0000313" key="1">
    <source>
        <dbReference type="EMBL" id="KAH7151936.1"/>
    </source>
</evidence>
<protein>
    <submittedName>
        <fullName evidence="1">Uncharacterized protein</fullName>
    </submittedName>
</protein>
<reference evidence="1" key="1">
    <citation type="journal article" date="2021" name="Nat. Commun.">
        <title>Genetic determinants of endophytism in the Arabidopsis root mycobiome.</title>
        <authorList>
            <person name="Mesny F."/>
            <person name="Miyauchi S."/>
            <person name="Thiergart T."/>
            <person name="Pickel B."/>
            <person name="Atanasova L."/>
            <person name="Karlsson M."/>
            <person name="Huettel B."/>
            <person name="Barry K.W."/>
            <person name="Haridas S."/>
            <person name="Chen C."/>
            <person name="Bauer D."/>
            <person name="Andreopoulos W."/>
            <person name="Pangilinan J."/>
            <person name="LaButti K."/>
            <person name="Riley R."/>
            <person name="Lipzen A."/>
            <person name="Clum A."/>
            <person name="Drula E."/>
            <person name="Henrissat B."/>
            <person name="Kohler A."/>
            <person name="Grigoriev I.V."/>
            <person name="Martin F.M."/>
            <person name="Hacquard S."/>
        </authorList>
    </citation>
    <scope>NUCLEOTIDE SEQUENCE</scope>
    <source>
        <strain evidence="1">MPI-CAGE-AT-0021</strain>
    </source>
</reference>
<name>A0A9P9F341_9HYPO</name>